<evidence type="ECO:0000256" key="2">
    <source>
        <dbReference type="ARBA" id="ARBA00022801"/>
    </source>
</evidence>
<dbReference type="STRING" id="913774.A0A0C3D759"/>
<dbReference type="Gene3D" id="3.40.50.1820">
    <property type="entry name" value="alpha/beta hydrolase"/>
    <property type="match status" value="1"/>
</dbReference>
<dbReference type="InterPro" id="IPR050309">
    <property type="entry name" value="Type-B_Carboxylest/Lipase"/>
</dbReference>
<dbReference type="AlphaFoldDB" id="A0A0C3D759"/>
<evidence type="ECO:0000256" key="3">
    <source>
        <dbReference type="RuleBase" id="RU361235"/>
    </source>
</evidence>
<sequence length="556" mass="60977">MKNLLRVCLSACSITSSLAGVSQPKHDSGLPTIDLGYEIHQATFNQSGQYYNFSNVRYGAPPVGNLRFSPPTAPKKTNNPVFNDGSKAVTCIQAIPYWTAFTTAWVTNGTAAFNISAGYQPPDITSMLPQDPLMDEDCLFLDIMVPKKVFDSANNGPGAPVMVWIHGGGYTLGSKVLYSPSAAGLLLESEANGSNGVIWVAMNYRLGAYGFLSGPTFTESGGTPNAGLLDQRFALEWVQRNIRKFGGDPGRVTIIGESAGGGSSMHQLTAYGGSKGSVPFQQAIIQSPRYQPMPSSKGQEAVYQKFLTDANVKCLQEARDLTTEKLQFANYKLVGESYPYGTFTFNPAVDGDFVPALPGALLRKGKFDRSVHVMAGHNILEGLEFMDPFAQTEGRFEEDLRIYFPTISNDSVQHISKVLYPPVYDGRYGYSNPTGRGELMITEGFFTCNTNWLGKALNYETYNYIFSVYPSLHGDDIAYTYYNGPQPLVQDDVLAITMQRYFTSFAETGSPNSAGEPYFPKYGQNTSCQNLNFVITQTKDNAANARCDWWQLGLFS</sequence>
<dbReference type="OrthoDB" id="408631at2759"/>
<name>A0A0C3D759_OIDMZ</name>
<comment type="similarity">
    <text evidence="1 3">Belongs to the type-B carboxylesterase/lipase family.</text>
</comment>
<evidence type="ECO:0000256" key="1">
    <source>
        <dbReference type="ARBA" id="ARBA00005964"/>
    </source>
</evidence>
<accession>A0A0C3D759</accession>
<dbReference type="EC" id="3.1.1.-" evidence="3"/>
<dbReference type="SUPFAM" id="SSF53474">
    <property type="entry name" value="alpha/beta-Hydrolases"/>
    <property type="match status" value="1"/>
</dbReference>
<keyword evidence="2 3" id="KW-0378">Hydrolase</keyword>
<organism evidence="5 6">
    <name type="scientific">Oidiodendron maius (strain Zn)</name>
    <dbReference type="NCBI Taxonomy" id="913774"/>
    <lineage>
        <taxon>Eukaryota</taxon>
        <taxon>Fungi</taxon>
        <taxon>Dikarya</taxon>
        <taxon>Ascomycota</taxon>
        <taxon>Pezizomycotina</taxon>
        <taxon>Leotiomycetes</taxon>
        <taxon>Leotiomycetes incertae sedis</taxon>
        <taxon>Myxotrichaceae</taxon>
        <taxon>Oidiodendron</taxon>
    </lineage>
</organism>
<dbReference type="GO" id="GO:0016787">
    <property type="term" value="F:hydrolase activity"/>
    <property type="evidence" value="ECO:0007669"/>
    <property type="project" value="UniProtKB-KW"/>
</dbReference>
<dbReference type="Proteomes" id="UP000054321">
    <property type="component" value="Unassembled WGS sequence"/>
</dbReference>
<gene>
    <name evidence="5" type="ORF">OIDMADRAFT_167841</name>
</gene>
<evidence type="ECO:0000259" key="4">
    <source>
        <dbReference type="Pfam" id="PF00135"/>
    </source>
</evidence>
<reference evidence="5 6" key="1">
    <citation type="submission" date="2014-04" db="EMBL/GenBank/DDBJ databases">
        <authorList>
            <consortium name="DOE Joint Genome Institute"/>
            <person name="Kuo A."/>
            <person name="Martino E."/>
            <person name="Perotto S."/>
            <person name="Kohler A."/>
            <person name="Nagy L.G."/>
            <person name="Floudas D."/>
            <person name="Copeland A."/>
            <person name="Barry K.W."/>
            <person name="Cichocki N."/>
            <person name="Veneault-Fourrey C."/>
            <person name="LaButti K."/>
            <person name="Lindquist E.A."/>
            <person name="Lipzen A."/>
            <person name="Lundell T."/>
            <person name="Morin E."/>
            <person name="Murat C."/>
            <person name="Sun H."/>
            <person name="Tunlid A."/>
            <person name="Henrissat B."/>
            <person name="Grigoriev I.V."/>
            <person name="Hibbett D.S."/>
            <person name="Martin F."/>
            <person name="Nordberg H.P."/>
            <person name="Cantor M.N."/>
            <person name="Hua S.X."/>
        </authorList>
    </citation>
    <scope>NUCLEOTIDE SEQUENCE [LARGE SCALE GENOMIC DNA]</scope>
    <source>
        <strain evidence="5 6">Zn</strain>
    </source>
</reference>
<dbReference type="HOGENOM" id="CLU_006586_10_5_1"/>
<dbReference type="InterPro" id="IPR019826">
    <property type="entry name" value="Carboxylesterase_B_AS"/>
</dbReference>
<keyword evidence="6" id="KW-1185">Reference proteome</keyword>
<feature type="signal peptide" evidence="3">
    <location>
        <begin position="1"/>
        <end position="19"/>
    </location>
</feature>
<proteinExistence type="inferred from homology"/>
<dbReference type="PROSITE" id="PS00122">
    <property type="entry name" value="CARBOXYLESTERASE_B_1"/>
    <property type="match status" value="1"/>
</dbReference>
<dbReference type="InterPro" id="IPR029058">
    <property type="entry name" value="AB_hydrolase_fold"/>
</dbReference>
<evidence type="ECO:0000313" key="5">
    <source>
        <dbReference type="EMBL" id="KIM97732.1"/>
    </source>
</evidence>
<reference evidence="6" key="2">
    <citation type="submission" date="2015-01" db="EMBL/GenBank/DDBJ databases">
        <title>Evolutionary Origins and Diversification of the Mycorrhizal Mutualists.</title>
        <authorList>
            <consortium name="DOE Joint Genome Institute"/>
            <consortium name="Mycorrhizal Genomics Consortium"/>
            <person name="Kohler A."/>
            <person name="Kuo A."/>
            <person name="Nagy L.G."/>
            <person name="Floudas D."/>
            <person name="Copeland A."/>
            <person name="Barry K.W."/>
            <person name="Cichocki N."/>
            <person name="Veneault-Fourrey C."/>
            <person name="LaButti K."/>
            <person name="Lindquist E.A."/>
            <person name="Lipzen A."/>
            <person name="Lundell T."/>
            <person name="Morin E."/>
            <person name="Murat C."/>
            <person name="Riley R."/>
            <person name="Ohm R."/>
            <person name="Sun H."/>
            <person name="Tunlid A."/>
            <person name="Henrissat B."/>
            <person name="Grigoriev I.V."/>
            <person name="Hibbett D.S."/>
            <person name="Martin F."/>
        </authorList>
    </citation>
    <scope>NUCLEOTIDE SEQUENCE [LARGE SCALE GENOMIC DNA]</scope>
    <source>
        <strain evidence="6">Zn</strain>
    </source>
</reference>
<evidence type="ECO:0000313" key="6">
    <source>
        <dbReference type="Proteomes" id="UP000054321"/>
    </source>
</evidence>
<dbReference type="ESTHER" id="9pezi-a0a0c3d759">
    <property type="family name" value="Fungal_carboxylesterase_lipase"/>
</dbReference>
<keyword evidence="3" id="KW-0732">Signal</keyword>
<dbReference type="InterPro" id="IPR002018">
    <property type="entry name" value="CarbesteraseB"/>
</dbReference>
<dbReference type="PANTHER" id="PTHR11559">
    <property type="entry name" value="CARBOXYLESTERASE"/>
    <property type="match status" value="1"/>
</dbReference>
<dbReference type="EMBL" id="KN832881">
    <property type="protein sequence ID" value="KIM97732.1"/>
    <property type="molecule type" value="Genomic_DNA"/>
</dbReference>
<feature type="chain" id="PRO_5005111035" description="Carboxylic ester hydrolase" evidence="3">
    <location>
        <begin position="20"/>
        <end position="556"/>
    </location>
</feature>
<feature type="domain" description="Carboxylesterase type B" evidence="4">
    <location>
        <begin position="45"/>
        <end position="550"/>
    </location>
</feature>
<dbReference type="Pfam" id="PF00135">
    <property type="entry name" value="COesterase"/>
    <property type="match status" value="1"/>
</dbReference>
<protein>
    <recommendedName>
        <fullName evidence="3">Carboxylic ester hydrolase</fullName>
        <ecNumber evidence="3">3.1.1.-</ecNumber>
    </recommendedName>
</protein>
<dbReference type="InParanoid" id="A0A0C3D759"/>